<organism evidence="3 4">
    <name type="scientific">Oleispira antarctica RB-8</name>
    <dbReference type="NCBI Taxonomy" id="698738"/>
    <lineage>
        <taxon>Bacteria</taxon>
        <taxon>Pseudomonadati</taxon>
        <taxon>Pseudomonadota</taxon>
        <taxon>Gammaproteobacteria</taxon>
        <taxon>Oceanospirillales</taxon>
        <taxon>Oceanospirillaceae</taxon>
        <taxon>Oleispira</taxon>
    </lineage>
</organism>
<gene>
    <name evidence="3" type="primary">pilV</name>
    <name evidence="3" type="ORF">OLEAN_C05920</name>
</gene>
<reference evidence="3 4" key="1">
    <citation type="journal article" date="2013" name="Nat. Commun.">
        <title>Genome sequence and functional genomic analysis of the oil-degrading bacterium Oleispira antarctica.</title>
        <authorList>
            <person name="Kube M."/>
            <person name="Chernikova T.N."/>
            <person name="Al-Ramahi Y."/>
            <person name="Beloqui A."/>
            <person name="Lopez-Cortez N."/>
            <person name="Guazzaroni M.E."/>
            <person name="Heipieper H.J."/>
            <person name="Klages S."/>
            <person name="Kotsyurbenko O.R."/>
            <person name="Langer I."/>
            <person name="Nechitaylo T.Y."/>
            <person name="Lunsdorf H."/>
            <person name="Fernandez M."/>
            <person name="Juarez S."/>
            <person name="Ciordia S."/>
            <person name="Singer A."/>
            <person name="Kagan O."/>
            <person name="Egorova O."/>
            <person name="Petit P.A."/>
            <person name="Stogios P."/>
            <person name="Kim Y."/>
            <person name="Tchigvintsev A."/>
            <person name="Flick R."/>
            <person name="Denaro R."/>
            <person name="Genovese M."/>
            <person name="Albar J.P."/>
            <person name="Reva O.N."/>
            <person name="Martinez-Gomariz M."/>
            <person name="Tran H."/>
            <person name="Ferrer M."/>
            <person name="Savchenko A."/>
            <person name="Yakunin A.F."/>
            <person name="Yakimov M.M."/>
            <person name="Golyshina O.V."/>
            <person name="Reinhardt R."/>
            <person name="Golyshin P.N."/>
        </authorList>
    </citation>
    <scope>NUCLEOTIDE SEQUENCE [LARGE SCALE GENOMIC DNA]</scope>
</reference>
<keyword evidence="1" id="KW-0812">Transmembrane</keyword>
<dbReference type="NCBIfam" id="TIGR02523">
    <property type="entry name" value="type_IV_pilV"/>
    <property type="match status" value="1"/>
</dbReference>
<dbReference type="NCBIfam" id="TIGR02532">
    <property type="entry name" value="IV_pilin_GFxxxE"/>
    <property type="match status" value="1"/>
</dbReference>
<dbReference type="InterPro" id="IPR012902">
    <property type="entry name" value="N_methyl_site"/>
</dbReference>
<keyword evidence="4" id="KW-1185">Reference proteome</keyword>
<dbReference type="Proteomes" id="UP000032749">
    <property type="component" value="Chromosome"/>
</dbReference>
<protein>
    <submittedName>
        <fullName evidence="3">Type IV pilus modification protein</fullName>
    </submittedName>
</protein>
<feature type="transmembrane region" description="Helical" evidence="1">
    <location>
        <begin position="12"/>
        <end position="34"/>
    </location>
</feature>
<feature type="domain" description="Type IV pilin Tt1218-like" evidence="2">
    <location>
        <begin position="34"/>
        <end position="104"/>
    </location>
</feature>
<keyword evidence="1" id="KW-0472">Membrane</keyword>
<dbReference type="AlphaFoldDB" id="R4YNP3"/>
<evidence type="ECO:0000313" key="4">
    <source>
        <dbReference type="Proteomes" id="UP000032749"/>
    </source>
</evidence>
<sequence length="174" mass="18818">MHKDTHHSQRGVTLIEILVTMIITSIGLMGLMSLQMQALKGTKDAGNRSQALWLKNDIIDRIQANQAFSDSYITPADGVNCSIAITKACDGADVCTGEELANWDKFDVACPRNNDIISHPIQYLSGANLTISVASDTNLLVELTWKTRADDESITGAVRTANSGQLEMSGLAPR</sequence>
<dbReference type="HOGENOM" id="CLU_103234_3_0_6"/>
<evidence type="ECO:0000256" key="1">
    <source>
        <dbReference type="SAM" id="Phobius"/>
    </source>
</evidence>
<dbReference type="KEGG" id="oai:OLEAN_C05920"/>
<dbReference type="InterPro" id="IPR054402">
    <property type="entry name" value="Tt1218-like_dom"/>
</dbReference>
<dbReference type="STRING" id="698738.OLEAN_C05920"/>
<proteinExistence type="predicted"/>
<dbReference type="Pfam" id="PF22150">
    <property type="entry name" value="Tt1218-like"/>
    <property type="match status" value="1"/>
</dbReference>
<evidence type="ECO:0000259" key="2">
    <source>
        <dbReference type="Pfam" id="PF22150"/>
    </source>
</evidence>
<accession>R4YNP3</accession>
<dbReference type="Pfam" id="PF07963">
    <property type="entry name" value="N_methyl"/>
    <property type="match status" value="1"/>
</dbReference>
<dbReference type="EMBL" id="FO203512">
    <property type="protein sequence ID" value="CCK74768.1"/>
    <property type="molecule type" value="Genomic_DNA"/>
</dbReference>
<evidence type="ECO:0000313" key="3">
    <source>
        <dbReference type="EMBL" id="CCK74768.1"/>
    </source>
</evidence>
<dbReference type="InterPro" id="IPR013362">
    <property type="entry name" value="Pilus_4_PilV"/>
</dbReference>
<name>R4YNP3_OLEAN</name>
<keyword evidence="1" id="KW-1133">Transmembrane helix</keyword>